<feature type="transmembrane region" description="Helical" evidence="1">
    <location>
        <begin position="32"/>
        <end position="53"/>
    </location>
</feature>
<reference evidence="3" key="3">
    <citation type="submission" date="2025-08" db="UniProtKB">
        <authorList>
            <consortium name="RefSeq"/>
        </authorList>
    </citation>
    <scope>IDENTIFICATION</scope>
    <source>
        <strain evidence="3">CBS 342.82</strain>
    </source>
</reference>
<protein>
    <submittedName>
        <fullName evidence="3">Uncharacterized protein</fullName>
    </submittedName>
</protein>
<dbReference type="RefSeq" id="XP_033460144.1">
    <property type="nucleotide sequence ID" value="XM_033599763.1"/>
</dbReference>
<keyword evidence="2" id="KW-1185">Reference proteome</keyword>
<accession>A0A6J3M5F1</accession>
<dbReference type="AlphaFoldDB" id="A0A6J3M5F1"/>
<gene>
    <name evidence="3" type="ORF">K489DRAFT_224902</name>
</gene>
<dbReference type="GeneID" id="54357562"/>
<dbReference type="Proteomes" id="UP000504637">
    <property type="component" value="Unplaced"/>
</dbReference>
<organism evidence="3">
    <name type="scientific">Dissoconium aciculare CBS 342.82</name>
    <dbReference type="NCBI Taxonomy" id="1314786"/>
    <lineage>
        <taxon>Eukaryota</taxon>
        <taxon>Fungi</taxon>
        <taxon>Dikarya</taxon>
        <taxon>Ascomycota</taxon>
        <taxon>Pezizomycotina</taxon>
        <taxon>Dothideomycetes</taxon>
        <taxon>Dothideomycetidae</taxon>
        <taxon>Mycosphaerellales</taxon>
        <taxon>Dissoconiaceae</taxon>
        <taxon>Dissoconium</taxon>
    </lineage>
</organism>
<evidence type="ECO:0000313" key="3">
    <source>
        <dbReference type="RefSeq" id="XP_033460144.1"/>
    </source>
</evidence>
<reference evidence="3" key="1">
    <citation type="submission" date="2020-01" db="EMBL/GenBank/DDBJ databases">
        <authorList>
            <consortium name="DOE Joint Genome Institute"/>
            <person name="Haridas S."/>
            <person name="Albert R."/>
            <person name="Binder M."/>
            <person name="Bloem J."/>
            <person name="Labutti K."/>
            <person name="Salamov A."/>
            <person name="Andreopoulos B."/>
            <person name="Baker S.E."/>
            <person name="Barry K."/>
            <person name="Bills G."/>
            <person name="Bluhm B.H."/>
            <person name="Cannon C."/>
            <person name="Castanera R."/>
            <person name="Culley D.E."/>
            <person name="Daum C."/>
            <person name="Ezra D."/>
            <person name="Gonzalez J.B."/>
            <person name="Henrissat B."/>
            <person name="Kuo A."/>
            <person name="Liang C."/>
            <person name="Lipzen A."/>
            <person name="Lutzoni F."/>
            <person name="Magnuson J."/>
            <person name="Mondo S."/>
            <person name="Nolan M."/>
            <person name="Ohm R."/>
            <person name="Pangilinan J."/>
            <person name="Park H.-J."/>
            <person name="Ramirez L."/>
            <person name="Alfaro M."/>
            <person name="Sun H."/>
            <person name="Tritt A."/>
            <person name="Yoshinaga Y."/>
            <person name="Zwiers L.-H."/>
            <person name="Turgeon B.G."/>
            <person name="Goodwin S.B."/>
            <person name="Spatafora J.W."/>
            <person name="Crous P.W."/>
            <person name="Grigoriev I.V."/>
        </authorList>
    </citation>
    <scope>NUCLEOTIDE SEQUENCE</scope>
    <source>
        <strain evidence="3">CBS 342.82</strain>
    </source>
</reference>
<keyword evidence="1" id="KW-0812">Transmembrane</keyword>
<evidence type="ECO:0000256" key="1">
    <source>
        <dbReference type="SAM" id="Phobius"/>
    </source>
</evidence>
<keyword evidence="1" id="KW-1133">Transmembrane helix</keyword>
<evidence type="ECO:0000313" key="2">
    <source>
        <dbReference type="Proteomes" id="UP000504637"/>
    </source>
</evidence>
<keyword evidence="1" id="KW-0472">Membrane</keyword>
<reference evidence="3" key="2">
    <citation type="submission" date="2020-04" db="EMBL/GenBank/DDBJ databases">
        <authorList>
            <consortium name="NCBI Genome Project"/>
        </authorList>
    </citation>
    <scope>NUCLEOTIDE SEQUENCE</scope>
    <source>
        <strain evidence="3">CBS 342.82</strain>
    </source>
</reference>
<proteinExistence type="predicted"/>
<dbReference type="OrthoDB" id="5381672at2759"/>
<sequence length="131" mass="14071">MDGLGTLQGKMSIDYDMGQDTRNPAMSTAAKAALSTLLVIYLLLLIALTFYSYPWPVWTDRHNSLAIMCIGASKADKIDMWSVKDKDRIVLLVDIPGCIGDITEGKADVGDSGLGTNTGITAKQKVKGYGV</sequence>
<name>A0A6J3M5F1_9PEZI</name>